<reference evidence="2 3" key="1">
    <citation type="submission" date="2021-05" db="EMBL/GenBank/DDBJ databases">
        <title>Complete Genome Sequence of Latilactobacillus sp. Strain WDN19, a High D-Aspartate-producing Lactic Acid Bacterium Isolated from a Japanese Pickle.</title>
        <authorList>
            <person name="Kajitani K."/>
            <person name="Takahashi S."/>
        </authorList>
    </citation>
    <scope>NUCLEOTIDE SEQUENCE [LARGE SCALE GENOMIC DNA]</scope>
    <source>
        <strain evidence="2 3">WDN19</strain>
    </source>
</reference>
<evidence type="ECO:0000313" key="2">
    <source>
        <dbReference type="EMBL" id="BCX30440.1"/>
    </source>
</evidence>
<evidence type="ECO:0000313" key="3">
    <source>
        <dbReference type="Proteomes" id="UP000825100"/>
    </source>
</evidence>
<feature type="domain" description="Glycosyltransferase 2-like" evidence="1">
    <location>
        <begin position="5"/>
        <end position="91"/>
    </location>
</feature>
<evidence type="ECO:0000259" key="1">
    <source>
        <dbReference type="Pfam" id="PF00535"/>
    </source>
</evidence>
<dbReference type="InterPro" id="IPR029044">
    <property type="entry name" value="Nucleotide-diphossugar_trans"/>
</dbReference>
<dbReference type="Pfam" id="PF00535">
    <property type="entry name" value="Glycos_transf_2"/>
    <property type="match status" value="1"/>
</dbReference>
<dbReference type="EMBL" id="AP024685">
    <property type="protein sequence ID" value="BCX30440.1"/>
    <property type="molecule type" value="Genomic_DNA"/>
</dbReference>
<dbReference type="Gene3D" id="3.90.550.10">
    <property type="entry name" value="Spore Coat Polysaccharide Biosynthesis Protein SpsA, Chain A"/>
    <property type="match status" value="1"/>
</dbReference>
<protein>
    <recommendedName>
        <fullName evidence="1">Glycosyltransferase 2-like domain-containing protein</fullName>
    </recommendedName>
</protein>
<sequence length="103" mass="11597">MNYPTNQYEVIVFNDGSTDQTGAILNRLQIRYGEKRLRVITIINNRGKAAGFNIALGFSKGQFSLSNDADSKPEVDALWKYMHYFEREGGDLRCWGLASGTTN</sequence>
<dbReference type="RefSeq" id="WP_237023220.1">
    <property type="nucleotide sequence ID" value="NZ_AP024685.1"/>
</dbReference>
<name>A0ABM7QTQ9_LATCU</name>
<dbReference type="SUPFAM" id="SSF53448">
    <property type="entry name" value="Nucleotide-diphospho-sugar transferases"/>
    <property type="match status" value="1"/>
</dbReference>
<proteinExistence type="predicted"/>
<dbReference type="PANTHER" id="PTHR10859:SF91">
    <property type="entry name" value="DOLICHYL-PHOSPHATE BETA-GLUCOSYLTRANSFERASE"/>
    <property type="match status" value="1"/>
</dbReference>
<dbReference type="Proteomes" id="UP000825100">
    <property type="component" value="Chromosome"/>
</dbReference>
<dbReference type="PANTHER" id="PTHR10859">
    <property type="entry name" value="GLYCOSYL TRANSFERASE"/>
    <property type="match status" value="1"/>
</dbReference>
<keyword evidence="3" id="KW-1185">Reference proteome</keyword>
<accession>A0ABM7QTQ9</accession>
<organism evidence="2 3">
    <name type="scientific">Latilactobacillus curvatus</name>
    <name type="common">Lactobacillus curvatus</name>
    <dbReference type="NCBI Taxonomy" id="28038"/>
    <lineage>
        <taxon>Bacteria</taxon>
        <taxon>Bacillati</taxon>
        <taxon>Bacillota</taxon>
        <taxon>Bacilli</taxon>
        <taxon>Lactobacillales</taxon>
        <taxon>Lactobacillaceae</taxon>
        <taxon>Latilactobacillus</taxon>
    </lineage>
</organism>
<gene>
    <name evidence="2" type="ORF">LTWDN19_10070</name>
</gene>
<dbReference type="InterPro" id="IPR001173">
    <property type="entry name" value="Glyco_trans_2-like"/>
</dbReference>